<dbReference type="Gene3D" id="3.30.420.40">
    <property type="match status" value="2"/>
</dbReference>
<dbReference type="Proteomes" id="UP000199632">
    <property type="component" value="Unassembled WGS sequence"/>
</dbReference>
<keyword evidence="3" id="KW-0143">Chaperone</keyword>
<evidence type="ECO:0000256" key="3">
    <source>
        <dbReference type="ARBA" id="ARBA00023186"/>
    </source>
</evidence>
<dbReference type="AlphaFoldDB" id="A0A1H3USX9"/>
<keyword evidence="4" id="KW-0812">Transmembrane</keyword>
<keyword evidence="4" id="KW-0472">Membrane</keyword>
<protein>
    <submittedName>
        <fullName evidence="5">Hsp70 protein</fullName>
    </submittedName>
</protein>
<evidence type="ECO:0000256" key="2">
    <source>
        <dbReference type="ARBA" id="ARBA00022840"/>
    </source>
</evidence>
<feature type="transmembrane region" description="Helical" evidence="4">
    <location>
        <begin position="448"/>
        <end position="474"/>
    </location>
</feature>
<feature type="transmembrane region" description="Helical" evidence="4">
    <location>
        <begin position="517"/>
        <end position="535"/>
    </location>
</feature>
<dbReference type="InterPro" id="IPR043129">
    <property type="entry name" value="ATPase_NBD"/>
</dbReference>
<evidence type="ECO:0000256" key="1">
    <source>
        <dbReference type="ARBA" id="ARBA00022741"/>
    </source>
</evidence>
<feature type="transmembrane region" description="Helical" evidence="4">
    <location>
        <begin position="406"/>
        <end position="436"/>
    </location>
</feature>
<evidence type="ECO:0000313" key="5">
    <source>
        <dbReference type="EMBL" id="SDZ64985.1"/>
    </source>
</evidence>
<keyword evidence="1" id="KW-0547">Nucleotide-binding</keyword>
<dbReference type="PANTHER" id="PTHR42749:SF1">
    <property type="entry name" value="CELL SHAPE-DETERMINING PROTEIN MREB"/>
    <property type="match status" value="1"/>
</dbReference>
<gene>
    <name evidence="5" type="ORF">SAMN05421684_7896</name>
</gene>
<sequence length="630" mass="63980">MRLAVAYGAVNTTVLCCDGDGVWSPLRVDADPVLSSAVVVGHDGGVIAGQRAWSQPPSTGAFVAAPLRLGRHQATVGAVEIAVEDLVTATLALITRQATTHGATIGEVRLAVPAGWGPRHRMWIRHAANQAGLGQPVLVEAPVAAARHLVAAGGIRGLVGDLILVVDLGGGCEATVLRRTVDGYEVLSTMSDPDAGGLAVDGLLLAEVASAAQPQLTPSTAPVAVADRLDGTVILAAVRAAKEALATASAVTVAAPPPGSPVVLTRPVLDVAARPVWERAAQLAADAVTAADLTPDQLADVVCVGGSATSTTAVAAVAAALGREPVVPDDPGTAIVHGAADATITPSQAAPVNDWASAKPYVRKAAAMFGAGGLSLTVLCVAFAGVDLREPWWEPFRGNLYPGSYTYFNWGMVAVAAALAVVAALGGGVVLAGFLAEEKGRRLDGPSLGHGVLAATVFGVVVAALYGVTAAFYIGQRGVSSGLRWALLPQLPTIAVAAALAIAAVRGGRVPTQGWQQLLRFPVASTVLVTVGLAMSEFSGVRATGPLAVLLSLMDIAGGLLVGVAVACAVLRRFLFRAIAAIPLGLFCAILPPGTGGVLGVMYALAISVWLGSRTWDLYRSPLRDNRRAP</sequence>
<dbReference type="SUPFAM" id="SSF53067">
    <property type="entry name" value="Actin-like ATPase domain"/>
    <property type="match status" value="2"/>
</dbReference>
<accession>A0A1H3USX9</accession>
<dbReference type="Gene3D" id="3.90.640.10">
    <property type="entry name" value="Actin, Chain A, domain 4"/>
    <property type="match status" value="1"/>
</dbReference>
<dbReference type="STRING" id="137265.SAMN05421684_7896"/>
<evidence type="ECO:0000313" key="6">
    <source>
        <dbReference type="Proteomes" id="UP000199632"/>
    </source>
</evidence>
<dbReference type="InterPro" id="IPR013126">
    <property type="entry name" value="Hsp_70_fam"/>
</dbReference>
<reference evidence="6" key="1">
    <citation type="submission" date="2016-10" db="EMBL/GenBank/DDBJ databases">
        <authorList>
            <person name="Varghese N."/>
            <person name="Submissions S."/>
        </authorList>
    </citation>
    <scope>NUCLEOTIDE SEQUENCE [LARGE SCALE GENOMIC DNA]</scope>
    <source>
        <strain evidence="6">DSM 44718</strain>
    </source>
</reference>
<organism evidence="5 6">
    <name type="scientific">Asanoa ishikariensis</name>
    <dbReference type="NCBI Taxonomy" id="137265"/>
    <lineage>
        <taxon>Bacteria</taxon>
        <taxon>Bacillati</taxon>
        <taxon>Actinomycetota</taxon>
        <taxon>Actinomycetes</taxon>
        <taxon>Micromonosporales</taxon>
        <taxon>Micromonosporaceae</taxon>
        <taxon>Asanoa</taxon>
    </lineage>
</organism>
<dbReference type="GO" id="GO:0005524">
    <property type="term" value="F:ATP binding"/>
    <property type="evidence" value="ECO:0007669"/>
    <property type="project" value="UniProtKB-KW"/>
</dbReference>
<dbReference type="EMBL" id="FNQB01000005">
    <property type="protein sequence ID" value="SDZ64985.1"/>
    <property type="molecule type" value="Genomic_DNA"/>
</dbReference>
<feature type="transmembrane region" description="Helical" evidence="4">
    <location>
        <begin position="547"/>
        <end position="567"/>
    </location>
</feature>
<feature type="transmembrane region" description="Helical" evidence="4">
    <location>
        <begin position="486"/>
        <end position="505"/>
    </location>
</feature>
<dbReference type="Pfam" id="PF00012">
    <property type="entry name" value="HSP70"/>
    <property type="match status" value="1"/>
</dbReference>
<keyword evidence="6" id="KW-1185">Reference proteome</keyword>
<keyword evidence="2" id="KW-0067">ATP-binding</keyword>
<name>A0A1H3USX9_9ACTN</name>
<evidence type="ECO:0000256" key="4">
    <source>
        <dbReference type="SAM" id="Phobius"/>
    </source>
</evidence>
<dbReference type="PANTHER" id="PTHR42749">
    <property type="entry name" value="CELL SHAPE-DETERMINING PROTEIN MREB"/>
    <property type="match status" value="1"/>
</dbReference>
<feature type="transmembrane region" description="Helical" evidence="4">
    <location>
        <begin position="365"/>
        <end position="386"/>
    </location>
</feature>
<keyword evidence="4" id="KW-1133">Transmembrane helix</keyword>
<dbReference type="GO" id="GO:0140662">
    <property type="term" value="F:ATP-dependent protein folding chaperone"/>
    <property type="evidence" value="ECO:0007669"/>
    <property type="project" value="InterPro"/>
</dbReference>
<proteinExistence type="predicted"/>